<evidence type="ECO:0000256" key="1">
    <source>
        <dbReference type="SAM" id="MobiDB-lite"/>
    </source>
</evidence>
<dbReference type="Proteomes" id="UP001199469">
    <property type="component" value="Unassembled WGS sequence"/>
</dbReference>
<reference evidence="3 4" key="1">
    <citation type="submission" date="2021-11" db="EMBL/GenBank/DDBJ databases">
        <title>Draft genome sequence of Actinomycetospora sp. SF1 isolated from the rhizosphere soil.</title>
        <authorList>
            <person name="Duangmal K."/>
            <person name="Chantavorakit T."/>
        </authorList>
    </citation>
    <scope>NUCLEOTIDE SEQUENCE [LARGE SCALE GENOMIC DNA]</scope>
    <source>
        <strain evidence="3 4">TBRC 5722</strain>
    </source>
</reference>
<proteinExistence type="predicted"/>
<feature type="transmembrane region" description="Helical" evidence="2">
    <location>
        <begin position="36"/>
        <end position="57"/>
    </location>
</feature>
<name>A0ABS8PI24_9PSEU</name>
<feature type="region of interest" description="Disordered" evidence="1">
    <location>
        <begin position="282"/>
        <end position="304"/>
    </location>
</feature>
<evidence type="ECO:0000313" key="4">
    <source>
        <dbReference type="Proteomes" id="UP001199469"/>
    </source>
</evidence>
<organism evidence="3 4">
    <name type="scientific">Actinomycetospora endophytica</name>
    <dbReference type="NCBI Taxonomy" id="2291215"/>
    <lineage>
        <taxon>Bacteria</taxon>
        <taxon>Bacillati</taxon>
        <taxon>Actinomycetota</taxon>
        <taxon>Actinomycetes</taxon>
        <taxon>Pseudonocardiales</taxon>
        <taxon>Pseudonocardiaceae</taxon>
        <taxon>Actinomycetospora</taxon>
    </lineage>
</organism>
<keyword evidence="2" id="KW-0472">Membrane</keyword>
<keyword evidence="2" id="KW-0812">Transmembrane</keyword>
<sequence>MSSPASLQQHAVPGGGPRWIGDRAERRARNRWWIRWWWSSAAFGVVGLGFLGAVALVEDPTNVLSAWFGCWMVAILAMVPAYRLGWVARYDRYDDELSRYAHGVRAEMSLRTGDGVVRLGDRIVATSSVDATGRRRMVLDDATLSVDEQILERAGDRSITAVALRLVDEADVVMASARGDRRGDRVDWTIDVPLGELRLRQLLSAVPSRRTLLDDDGCAWRIRGDADAPSWSAELPERAGAIDAVVVTWLACHLDAVGLERCYGAGDGPALTAYRFGGDASRRPVGNPGVRPEVPTASGGGIDL</sequence>
<evidence type="ECO:0000256" key="2">
    <source>
        <dbReference type="SAM" id="Phobius"/>
    </source>
</evidence>
<comment type="caution">
    <text evidence="3">The sequence shown here is derived from an EMBL/GenBank/DDBJ whole genome shotgun (WGS) entry which is preliminary data.</text>
</comment>
<feature type="transmembrane region" description="Helical" evidence="2">
    <location>
        <begin position="63"/>
        <end position="82"/>
    </location>
</feature>
<dbReference type="EMBL" id="JAJNDB010000008">
    <property type="protein sequence ID" value="MCD2197587.1"/>
    <property type="molecule type" value="Genomic_DNA"/>
</dbReference>
<dbReference type="RefSeq" id="WP_230739726.1">
    <property type="nucleotide sequence ID" value="NZ_JAJNDB010000008.1"/>
</dbReference>
<keyword evidence="2" id="KW-1133">Transmembrane helix</keyword>
<accession>A0ABS8PI24</accession>
<evidence type="ECO:0000313" key="3">
    <source>
        <dbReference type="EMBL" id="MCD2197587.1"/>
    </source>
</evidence>
<keyword evidence="4" id="KW-1185">Reference proteome</keyword>
<gene>
    <name evidence="3" type="ORF">LQ327_29875</name>
</gene>
<protein>
    <submittedName>
        <fullName evidence="3">Uncharacterized protein</fullName>
    </submittedName>
</protein>